<sequence>MKKLLIHIFIPVQRLLVRPKTSTYKVTLGLLFINQLMSAKSQLYHW</sequence>
<organism evidence="1">
    <name type="scientific">Rhizophora mucronata</name>
    <name type="common">Asiatic mangrove</name>
    <dbReference type="NCBI Taxonomy" id="61149"/>
    <lineage>
        <taxon>Eukaryota</taxon>
        <taxon>Viridiplantae</taxon>
        <taxon>Streptophyta</taxon>
        <taxon>Embryophyta</taxon>
        <taxon>Tracheophyta</taxon>
        <taxon>Spermatophyta</taxon>
        <taxon>Magnoliopsida</taxon>
        <taxon>eudicotyledons</taxon>
        <taxon>Gunneridae</taxon>
        <taxon>Pentapetalae</taxon>
        <taxon>rosids</taxon>
        <taxon>fabids</taxon>
        <taxon>Malpighiales</taxon>
        <taxon>Rhizophoraceae</taxon>
        <taxon>Rhizophora</taxon>
    </lineage>
</organism>
<proteinExistence type="predicted"/>
<dbReference type="AlphaFoldDB" id="A0A2P2QJE1"/>
<name>A0A2P2QJE1_RHIMU</name>
<accession>A0A2P2QJE1</accession>
<reference evidence="1" key="1">
    <citation type="submission" date="2018-02" db="EMBL/GenBank/DDBJ databases">
        <title>Rhizophora mucronata_Transcriptome.</title>
        <authorList>
            <person name="Meera S.P."/>
            <person name="Sreeshan A."/>
            <person name="Augustine A."/>
        </authorList>
    </citation>
    <scope>NUCLEOTIDE SEQUENCE</scope>
    <source>
        <tissue evidence="1">Leaf</tissue>
    </source>
</reference>
<dbReference type="EMBL" id="GGEC01086654">
    <property type="protein sequence ID" value="MBX67138.1"/>
    <property type="molecule type" value="Transcribed_RNA"/>
</dbReference>
<protein>
    <submittedName>
        <fullName evidence="1">Uncharacterized protein</fullName>
    </submittedName>
</protein>
<evidence type="ECO:0000313" key="1">
    <source>
        <dbReference type="EMBL" id="MBX67138.1"/>
    </source>
</evidence>